<feature type="transmembrane region" description="Helical" evidence="6">
    <location>
        <begin position="234"/>
        <end position="253"/>
    </location>
</feature>
<keyword evidence="2 5" id="KW-0812">Transmembrane</keyword>
<accession>A0A8B7CAZ4</accession>
<organism evidence="8 9">
    <name type="scientific">Phoenix dactylifera</name>
    <name type="common">Date palm</name>
    <dbReference type="NCBI Taxonomy" id="42345"/>
    <lineage>
        <taxon>Eukaryota</taxon>
        <taxon>Viridiplantae</taxon>
        <taxon>Streptophyta</taxon>
        <taxon>Embryophyta</taxon>
        <taxon>Tracheophyta</taxon>
        <taxon>Spermatophyta</taxon>
        <taxon>Magnoliopsida</taxon>
        <taxon>Liliopsida</taxon>
        <taxon>Arecaceae</taxon>
        <taxon>Coryphoideae</taxon>
        <taxon>Phoeniceae</taxon>
        <taxon>Phoenix</taxon>
    </lineage>
</organism>
<dbReference type="GO" id="GO:0050291">
    <property type="term" value="F:sphingosine N-acyltransferase activity"/>
    <property type="evidence" value="ECO:0007669"/>
    <property type="project" value="InterPro"/>
</dbReference>
<dbReference type="SMART" id="SM00724">
    <property type="entry name" value="TLC"/>
    <property type="match status" value="1"/>
</dbReference>
<feature type="transmembrane region" description="Helical" evidence="6">
    <location>
        <begin position="190"/>
        <end position="214"/>
    </location>
</feature>
<dbReference type="AlphaFoldDB" id="A0A8B7CAZ4"/>
<dbReference type="Pfam" id="PF03798">
    <property type="entry name" value="TRAM_LAG1_CLN8"/>
    <property type="match status" value="1"/>
</dbReference>
<proteinExistence type="predicted"/>
<dbReference type="OrthoDB" id="537032at2759"/>
<gene>
    <name evidence="9" type="primary">LOC103711170</name>
</gene>
<evidence type="ECO:0000256" key="6">
    <source>
        <dbReference type="SAM" id="Phobius"/>
    </source>
</evidence>
<feature type="transmembrane region" description="Helical" evidence="6">
    <location>
        <begin position="108"/>
        <end position="128"/>
    </location>
</feature>
<feature type="transmembrane region" description="Helical" evidence="6">
    <location>
        <begin position="12"/>
        <end position="31"/>
    </location>
</feature>
<dbReference type="GO" id="GO:0005789">
    <property type="term" value="C:endoplasmic reticulum membrane"/>
    <property type="evidence" value="ECO:0007669"/>
    <property type="project" value="UniProtKB-SubCell"/>
</dbReference>
<evidence type="ECO:0000256" key="2">
    <source>
        <dbReference type="ARBA" id="ARBA00022692"/>
    </source>
</evidence>
<evidence type="ECO:0000256" key="3">
    <source>
        <dbReference type="ARBA" id="ARBA00022989"/>
    </source>
</evidence>
<name>A0A8B7CAZ4_PHODC</name>
<dbReference type="PROSITE" id="PS50922">
    <property type="entry name" value="TLC"/>
    <property type="match status" value="1"/>
</dbReference>
<evidence type="ECO:0000256" key="4">
    <source>
        <dbReference type="ARBA" id="ARBA00023136"/>
    </source>
</evidence>
<evidence type="ECO:0000259" key="7">
    <source>
        <dbReference type="PROSITE" id="PS50922"/>
    </source>
</evidence>
<evidence type="ECO:0000256" key="5">
    <source>
        <dbReference type="PROSITE-ProRule" id="PRU00205"/>
    </source>
</evidence>
<evidence type="ECO:0000313" key="8">
    <source>
        <dbReference type="Proteomes" id="UP000228380"/>
    </source>
</evidence>
<keyword evidence="3 6" id="KW-1133">Transmembrane helix</keyword>
<sequence>MGPIWGLTGAGLDLLIVLYFAVWFLGARFLLDRLVYKPLAVRLLRALRINDEARCSKIAKCSESMWKLTYYAGVQLWVLLIIKQEPWSLDTKQYIEGWPNQELKPSLMLFYMCQCGFYIYSIGALIAWETRRKDFFIMMSHHIITSFLIGYSYITRFFRIGTMILALHDTCDVFLEAAKLFKYSEKETAASVVFGLFAVSWLLLRLIYFPFWIIKASSYYTIESLMSSSGFPTTLYYAFNTMLLTLLVFHLYWGKLICAMIMRQMSNRGQVGEDIRSDSEDGD</sequence>
<dbReference type="PANTHER" id="PTHR12560:SF0">
    <property type="entry name" value="LD18904P"/>
    <property type="match status" value="1"/>
</dbReference>
<dbReference type="RefSeq" id="XP_008795442.1">
    <property type="nucleotide sequence ID" value="XM_008797220.4"/>
</dbReference>
<dbReference type="KEGG" id="pda:103711170"/>
<dbReference type="InterPro" id="IPR006634">
    <property type="entry name" value="TLC-dom"/>
</dbReference>
<dbReference type="PIRSF" id="PIRSF005225">
    <property type="entry name" value="LAG1_LAC1"/>
    <property type="match status" value="1"/>
</dbReference>
<dbReference type="InterPro" id="IPR016439">
    <property type="entry name" value="Lag1/Lac1-like"/>
</dbReference>
<dbReference type="GeneID" id="103711170"/>
<keyword evidence="4 5" id="KW-0472">Membrane</keyword>
<dbReference type="PANTHER" id="PTHR12560">
    <property type="entry name" value="LONGEVITY ASSURANCE FACTOR 1 LAG1"/>
    <property type="match status" value="1"/>
</dbReference>
<keyword evidence="8" id="KW-1185">Reference proteome</keyword>
<comment type="subcellular location">
    <subcellularLocation>
        <location evidence="1">Endoplasmic reticulum membrane</location>
        <topology evidence="1">Multi-pass membrane protein</topology>
    </subcellularLocation>
</comment>
<feature type="transmembrane region" description="Helical" evidence="6">
    <location>
        <begin position="135"/>
        <end position="154"/>
    </location>
</feature>
<evidence type="ECO:0000256" key="1">
    <source>
        <dbReference type="ARBA" id="ARBA00004477"/>
    </source>
</evidence>
<protein>
    <submittedName>
        <fullName evidence="9">ASC1-like protein 3</fullName>
    </submittedName>
</protein>
<dbReference type="GO" id="GO:0046513">
    <property type="term" value="P:ceramide biosynthetic process"/>
    <property type="evidence" value="ECO:0007669"/>
    <property type="project" value="InterPro"/>
</dbReference>
<reference evidence="9" key="1">
    <citation type="submission" date="2025-08" db="UniProtKB">
        <authorList>
            <consortium name="RefSeq"/>
        </authorList>
    </citation>
    <scope>IDENTIFICATION</scope>
    <source>
        <tissue evidence="9">Young leaves</tissue>
    </source>
</reference>
<evidence type="ECO:0000313" key="9">
    <source>
        <dbReference type="RefSeq" id="XP_008795442.1"/>
    </source>
</evidence>
<feature type="domain" description="TLC" evidence="7">
    <location>
        <begin position="59"/>
        <end position="266"/>
    </location>
</feature>
<dbReference type="Proteomes" id="UP000228380">
    <property type="component" value="Unplaced"/>
</dbReference>